<keyword evidence="2" id="KW-0472">Membrane</keyword>
<dbReference type="SUPFAM" id="SSF111369">
    <property type="entry name" value="HlyD-like secretion proteins"/>
    <property type="match status" value="1"/>
</dbReference>
<feature type="transmembrane region" description="Helical" evidence="2">
    <location>
        <begin position="196"/>
        <end position="218"/>
    </location>
</feature>
<keyword evidence="1" id="KW-0175">Coiled coil</keyword>
<proteinExistence type="predicted"/>
<feature type="transmembrane region" description="Helical" evidence="2">
    <location>
        <begin position="387"/>
        <end position="408"/>
    </location>
</feature>
<dbReference type="GO" id="GO:0004222">
    <property type="term" value="F:metalloendopeptidase activity"/>
    <property type="evidence" value="ECO:0007669"/>
    <property type="project" value="InterPro"/>
</dbReference>
<dbReference type="EMBL" id="UOFF01000120">
    <property type="protein sequence ID" value="VAW55812.1"/>
    <property type="molecule type" value="Genomic_DNA"/>
</dbReference>
<feature type="transmembrane region" description="Helical" evidence="2">
    <location>
        <begin position="256"/>
        <end position="277"/>
    </location>
</feature>
<dbReference type="PANTHER" id="PTHR13325:SF3">
    <property type="entry name" value="MEMBRANE-BOUND TRANSCRIPTION FACTOR SITE-2 PROTEASE"/>
    <property type="match status" value="1"/>
</dbReference>
<feature type="transmembrane region" description="Helical" evidence="2">
    <location>
        <begin position="230"/>
        <end position="250"/>
    </location>
</feature>
<name>A0A3B0WX64_9ZZZZ</name>
<protein>
    <submittedName>
        <fullName evidence="3">Peptidase, M50 family</fullName>
    </submittedName>
</protein>
<organism evidence="3">
    <name type="scientific">hydrothermal vent metagenome</name>
    <dbReference type="NCBI Taxonomy" id="652676"/>
    <lineage>
        <taxon>unclassified sequences</taxon>
        <taxon>metagenomes</taxon>
        <taxon>ecological metagenomes</taxon>
    </lineage>
</organism>
<feature type="coiled-coil region" evidence="1">
    <location>
        <begin position="502"/>
        <end position="554"/>
    </location>
</feature>
<dbReference type="GO" id="GO:0031293">
    <property type="term" value="P:membrane protein intracellular domain proteolysis"/>
    <property type="evidence" value="ECO:0007669"/>
    <property type="project" value="TreeGrafter"/>
</dbReference>
<keyword evidence="2" id="KW-1133">Transmembrane helix</keyword>
<dbReference type="GO" id="GO:0016020">
    <property type="term" value="C:membrane"/>
    <property type="evidence" value="ECO:0007669"/>
    <property type="project" value="InterPro"/>
</dbReference>
<dbReference type="AlphaFoldDB" id="A0A3B0WX64"/>
<dbReference type="PANTHER" id="PTHR13325">
    <property type="entry name" value="PROTEASE M50 MEMBRANE-BOUND TRANSCRIPTION FACTOR SITE 2 PROTEASE"/>
    <property type="match status" value="1"/>
</dbReference>
<dbReference type="InterPro" id="IPR041881">
    <property type="entry name" value="PqqD_sf"/>
</dbReference>
<dbReference type="GO" id="GO:0005737">
    <property type="term" value="C:cytoplasm"/>
    <property type="evidence" value="ECO:0007669"/>
    <property type="project" value="TreeGrafter"/>
</dbReference>
<dbReference type="Gene3D" id="1.10.10.1150">
    <property type="entry name" value="Coenzyme PQQ synthesis protein D (PqqD)"/>
    <property type="match status" value="1"/>
</dbReference>
<evidence type="ECO:0000256" key="2">
    <source>
        <dbReference type="SAM" id="Phobius"/>
    </source>
</evidence>
<reference evidence="3" key="1">
    <citation type="submission" date="2018-06" db="EMBL/GenBank/DDBJ databases">
        <authorList>
            <person name="Zhirakovskaya E."/>
        </authorList>
    </citation>
    <scope>NUCLEOTIDE SEQUENCE</scope>
</reference>
<feature type="transmembrane region" description="Helical" evidence="2">
    <location>
        <begin position="359"/>
        <end position="382"/>
    </location>
</feature>
<evidence type="ECO:0000256" key="1">
    <source>
        <dbReference type="SAM" id="Coils"/>
    </source>
</evidence>
<dbReference type="InterPro" id="IPR001193">
    <property type="entry name" value="MBTPS2"/>
</dbReference>
<feature type="transmembrane region" description="Helical" evidence="2">
    <location>
        <begin position="428"/>
        <end position="449"/>
    </location>
</feature>
<sequence>MSNQLLSPHWYRIEAVKLSLPNHVRIHQHQYRKTLWFVLCDEISGKHHRYNQASYNFIRLIDGKRTVDEIWHKMNEDLGDDAPTQDEILRLLGTLHLANLLHTDQVVDIQQLIDRKQQQRKQIFKSKYGNPLSLRFPLLDPDKFLRRYMHYASPMFTRVAGLITLFIILYATLLMLKNWNELMTHAMENALSPYNLFLMWLVYPVIKLLHELGHGFAVKRWGGQVHEMGIMLLVFMPVPYVDASAASSFRSKYQRMFVGAAGIIVELLIASIALIIWLNVRQGMLSDTLFNIMLISGVSTLLFNGNPLLKFDGYFVLSDFLEIPGLAARANKYYAYVLQKHVFKVKGLESPVMAYGEGFWFLVYAPAAFIYRLFLIVSIALFVAGQYFFVGIALAVWAVYMQAIMPIVKSVSFLFSSPVLMHRRGRAISVIASVIAALALFVFIIPMPLNTLTEGVVWMPDKSQLRASTNGFVEQVLVKHGEQVMKGKPLIVTRDPLIKARLELLKAEYRELSIEYIELVKQDVVQAGIMKEEMNLVQGRIALLEEQIAELIMKSPHDGIFVMPGSSEMQGYFVKQGDPIAYIINYGKVNIRVVVPQNSIGLVRQKIENVEIRFINKLDKVYRTKVSREIPAATYQLPSRALSQKGGGKIPTAPYDDNGVTTDEQYFQFELSLPEDAKLSYVGQRVIVKFLHGYEPLVIQWYRSIEALLLNEQSKV</sequence>
<feature type="transmembrane region" description="Helical" evidence="2">
    <location>
        <begin position="289"/>
        <end position="309"/>
    </location>
</feature>
<keyword evidence="2" id="KW-0812">Transmembrane</keyword>
<feature type="transmembrane region" description="Helical" evidence="2">
    <location>
        <begin position="155"/>
        <end position="176"/>
    </location>
</feature>
<accession>A0A3B0WX64</accession>
<evidence type="ECO:0000313" key="3">
    <source>
        <dbReference type="EMBL" id="VAW55812.1"/>
    </source>
</evidence>
<gene>
    <name evidence="3" type="ORF">MNBD_GAMMA07-807</name>
</gene>